<sequence>HHFEFTDPFWVLIATILSHRTKDEVTDAAARSLYNRYHDAHGLAAASEEEVLGLIRKVGFSRVKTPRIINASRIILERFGGSVPTTVDDLVTIPGVGRKTANVVMADAHRIPAIAVDTHVLRISNRLGISRSKNPEDVEIALTKIVPKDIWLGFNPRLVEFGKKICRPVGPRCEICSISEFCDYYSKKRGKATTQSQVRKKKTGKDSRKQARSGVDPFIWI</sequence>
<evidence type="ECO:0000256" key="2">
    <source>
        <dbReference type="ARBA" id="ARBA00008343"/>
    </source>
</evidence>
<keyword evidence="9" id="KW-0238">DNA-binding</keyword>
<evidence type="ECO:0000256" key="3">
    <source>
        <dbReference type="ARBA" id="ARBA00022485"/>
    </source>
</evidence>
<evidence type="ECO:0000256" key="13">
    <source>
        <dbReference type="SAM" id="MobiDB-lite"/>
    </source>
</evidence>
<name>T1D0Q1_9ZZZZ</name>
<dbReference type="GO" id="GO:0046872">
    <property type="term" value="F:metal ion binding"/>
    <property type="evidence" value="ECO:0007669"/>
    <property type="project" value="UniProtKB-KW"/>
</dbReference>
<reference evidence="15" key="1">
    <citation type="submission" date="2013-08" db="EMBL/GenBank/DDBJ databases">
        <authorList>
            <person name="Mendez C."/>
            <person name="Richter M."/>
            <person name="Ferrer M."/>
            <person name="Sanchez J."/>
        </authorList>
    </citation>
    <scope>NUCLEOTIDE SEQUENCE</scope>
</reference>
<dbReference type="SMART" id="SM00478">
    <property type="entry name" value="ENDO3c"/>
    <property type="match status" value="1"/>
</dbReference>
<dbReference type="SUPFAM" id="SSF48150">
    <property type="entry name" value="DNA-glycosylase"/>
    <property type="match status" value="1"/>
</dbReference>
<keyword evidence="3" id="KW-0004">4Fe-4S</keyword>
<keyword evidence="15" id="KW-0540">Nuclease</keyword>
<evidence type="ECO:0000256" key="8">
    <source>
        <dbReference type="ARBA" id="ARBA00023014"/>
    </source>
</evidence>
<dbReference type="EMBL" id="AUZY01001365">
    <property type="protein sequence ID" value="EQD75099.1"/>
    <property type="molecule type" value="Genomic_DNA"/>
</dbReference>
<keyword evidence="10" id="KW-0234">DNA repair</keyword>
<dbReference type="PIRSF" id="PIRSF001435">
    <property type="entry name" value="Nth"/>
    <property type="match status" value="1"/>
</dbReference>
<keyword evidence="4" id="KW-0479">Metal-binding</keyword>
<comment type="cofactor">
    <cofactor evidence="1">
        <name>[4Fe-4S] cluster</name>
        <dbReference type="ChEBI" id="CHEBI:49883"/>
    </cofactor>
</comment>
<keyword evidence="12" id="KW-0326">Glycosidase</keyword>
<keyword evidence="5" id="KW-0227">DNA damage</keyword>
<protein>
    <submittedName>
        <fullName evidence="15">Endonuclease III</fullName>
    </submittedName>
</protein>
<dbReference type="Gene3D" id="1.10.1670.10">
    <property type="entry name" value="Helix-hairpin-Helix base-excision DNA repair enzymes (C-terminal)"/>
    <property type="match status" value="1"/>
</dbReference>
<dbReference type="GO" id="GO:0051539">
    <property type="term" value="F:4 iron, 4 sulfur cluster binding"/>
    <property type="evidence" value="ECO:0007669"/>
    <property type="project" value="UniProtKB-KW"/>
</dbReference>
<proteinExistence type="inferred from homology"/>
<evidence type="ECO:0000256" key="1">
    <source>
        <dbReference type="ARBA" id="ARBA00001966"/>
    </source>
</evidence>
<keyword evidence="8" id="KW-0411">Iron-sulfur</keyword>
<dbReference type="GO" id="GO:0016829">
    <property type="term" value="F:lyase activity"/>
    <property type="evidence" value="ECO:0007669"/>
    <property type="project" value="UniProtKB-KW"/>
</dbReference>
<dbReference type="PANTHER" id="PTHR43286:SF1">
    <property type="entry name" value="ENDONUCLEASE III-LIKE PROTEIN 1"/>
    <property type="match status" value="1"/>
</dbReference>
<keyword evidence="6" id="KW-0378">Hydrolase</keyword>
<keyword evidence="15" id="KW-0255">Endonuclease</keyword>
<feature type="region of interest" description="Disordered" evidence="13">
    <location>
        <begin position="193"/>
        <end position="216"/>
    </location>
</feature>
<dbReference type="InterPro" id="IPR003265">
    <property type="entry name" value="HhH-GPD_domain"/>
</dbReference>
<keyword evidence="7" id="KW-0408">Iron</keyword>
<dbReference type="GO" id="GO:0003677">
    <property type="term" value="F:DNA binding"/>
    <property type="evidence" value="ECO:0007669"/>
    <property type="project" value="UniProtKB-KW"/>
</dbReference>
<feature type="non-terminal residue" evidence="15">
    <location>
        <position position="1"/>
    </location>
</feature>
<dbReference type="Pfam" id="PF00730">
    <property type="entry name" value="HhH-GPD"/>
    <property type="match status" value="1"/>
</dbReference>
<dbReference type="Pfam" id="PF00633">
    <property type="entry name" value="HHH"/>
    <property type="match status" value="1"/>
</dbReference>
<dbReference type="GO" id="GO:0003906">
    <property type="term" value="F:DNA-(apurinic or apyrimidinic site) endonuclease activity"/>
    <property type="evidence" value="ECO:0007669"/>
    <property type="project" value="TreeGrafter"/>
</dbReference>
<dbReference type="InterPro" id="IPR000445">
    <property type="entry name" value="HhH_motif"/>
</dbReference>
<accession>T1D0Q1</accession>
<evidence type="ECO:0000256" key="4">
    <source>
        <dbReference type="ARBA" id="ARBA00022723"/>
    </source>
</evidence>
<dbReference type="InterPro" id="IPR011257">
    <property type="entry name" value="DNA_glycosylase"/>
</dbReference>
<feature type="domain" description="HhH-GPD" evidence="14">
    <location>
        <begin position="17"/>
        <end position="164"/>
    </location>
</feature>
<keyword evidence="11" id="KW-0456">Lyase</keyword>
<dbReference type="GO" id="GO:0006285">
    <property type="term" value="P:base-excision repair, AP site formation"/>
    <property type="evidence" value="ECO:0007669"/>
    <property type="project" value="TreeGrafter"/>
</dbReference>
<evidence type="ECO:0000256" key="7">
    <source>
        <dbReference type="ARBA" id="ARBA00023004"/>
    </source>
</evidence>
<dbReference type="AlphaFoldDB" id="T1D0Q1"/>
<dbReference type="Gene3D" id="1.10.340.30">
    <property type="entry name" value="Hypothetical protein, domain 2"/>
    <property type="match status" value="1"/>
</dbReference>
<gene>
    <name evidence="15" type="ORF">B1B_02310</name>
</gene>
<organism evidence="15">
    <name type="scientific">mine drainage metagenome</name>
    <dbReference type="NCBI Taxonomy" id="410659"/>
    <lineage>
        <taxon>unclassified sequences</taxon>
        <taxon>metagenomes</taxon>
        <taxon>ecological metagenomes</taxon>
    </lineage>
</organism>
<evidence type="ECO:0000256" key="10">
    <source>
        <dbReference type="ARBA" id="ARBA00023204"/>
    </source>
</evidence>
<dbReference type="GO" id="GO:0006289">
    <property type="term" value="P:nucleotide-excision repair"/>
    <property type="evidence" value="ECO:0007669"/>
    <property type="project" value="TreeGrafter"/>
</dbReference>
<dbReference type="SMART" id="SM00525">
    <property type="entry name" value="FES"/>
    <property type="match status" value="1"/>
</dbReference>
<evidence type="ECO:0000256" key="11">
    <source>
        <dbReference type="ARBA" id="ARBA00023239"/>
    </source>
</evidence>
<dbReference type="PANTHER" id="PTHR43286">
    <property type="entry name" value="ENDONUCLEASE III-LIKE PROTEIN 1"/>
    <property type="match status" value="1"/>
</dbReference>
<dbReference type="InterPro" id="IPR023170">
    <property type="entry name" value="HhH_base_excis_C"/>
</dbReference>
<evidence type="ECO:0000256" key="6">
    <source>
        <dbReference type="ARBA" id="ARBA00022801"/>
    </source>
</evidence>
<reference evidence="15" key="2">
    <citation type="journal article" date="2014" name="ISME J.">
        <title>Microbial stratification in low pH oxic and suboxic macroscopic growths along an acid mine drainage.</title>
        <authorList>
            <person name="Mendez-Garcia C."/>
            <person name="Mesa V."/>
            <person name="Sprenger R.R."/>
            <person name="Richter M."/>
            <person name="Diez M.S."/>
            <person name="Solano J."/>
            <person name="Bargiela R."/>
            <person name="Golyshina O.V."/>
            <person name="Manteca A."/>
            <person name="Ramos J.L."/>
            <person name="Gallego J.R."/>
            <person name="Llorente I."/>
            <person name="Martins Dos Santos V.A."/>
            <person name="Jensen O.N."/>
            <person name="Pelaez A.I."/>
            <person name="Sanchez J."/>
            <person name="Ferrer M."/>
        </authorList>
    </citation>
    <scope>NUCLEOTIDE SEQUENCE</scope>
</reference>
<comment type="similarity">
    <text evidence="2">Belongs to the Nth/MutY family.</text>
</comment>
<evidence type="ECO:0000259" key="14">
    <source>
        <dbReference type="SMART" id="SM00478"/>
    </source>
</evidence>
<dbReference type="InterPro" id="IPR003651">
    <property type="entry name" value="Endonuclease3_FeS-loop_motif"/>
</dbReference>
<dbReference type="CDD" id="cd00056">
    <property type="entry name" value="ENDO3c"/>
    <property type="match status" value="1"/>
</dbReference>
<evidence type="ECO:0000256" key="9">
    <source>
        <dbReference type="ARBA" id="ARBA00023125"/>
    </source>
</evidence>
<evidence type="ECO:0000256" key="5">
    <source>
        <dbReference type="ARBA" id="ARBA00022763"/>
    </source>
</evidence>
<comment type="caution">
    <text evidence="15">The sequence shown here is derived from an EMBL/GenBank/DDBJ whole genome shotgun (WGS) entry which is preliminary data.</text>
</comment>
<evidence type="ECO:0000313" key="15">
    <source>
        <dbReference type="EMBL" id="EQD75099.1"/>
    </source>
</evidence>
<dbReference type="FunFam" id="1.10.1670.10:FF:000001">
    <property type="entry name" value="Endonuclease III"/>
    <property type="match status" value="1"/>
</dbReference>
<evidence type="ECO:0000256" key="12">
    <source>
        <dbReference type="ARBA" id="ARBA00023295"/>
    </source>
</evidence>
<dbReference type="FunFam" id="1.10.340.30:FF:000001">
    <property type="entry name" value="Endonuclease III"/>
    <property type="match status" value="1"/>
</dbReference>
<dbReference type="GO" id="GO:0000703">
    <property type="term" value="F:oxidized pyrimidine nucleobase lesion DNA N-glycosylase activity"/>
    <property type="evidence" value="ECO:0007669"/>
    <property type="project" value="TreeGrafter"/>
</dbReference>